<accession>C3X823</accession>
<dbReference type="eggNOG" id="COG0778">
    <property type="taxonomic scope" value="Bacteria"/>
</dbReference>
<keyword evidence="1" id="KW-0732">Signal</keyword>
<dbReference type="Proteomes" id="UP000005089">
    <property type="component" value="Unassembled WGS sequence"/>
</dbReference>
<dbReference type="EMBL" id="GG658170">
    <property type="protein sequence ID" value="EEO29349.1"/>
    <property type="molecule type" value="Genomic_DNA"/>
</dbReference>
<keyword evidence="4" id="KW-1185">Reference proteome</keyword>
<dbReference type="GO" id="GO:0016491">
    <property type="term" value="F:oxidoreductase activity"/>
    <property type="evidence" value="ECO:0007669"/>
    <property type="project" value="InterPro"/>
</dbReference>
<dbReference type="SUPFAM" id="SSF55469">
    <property type="entry name" value="FMN-dependent nitroreductase-like"/>
    <property type="match status" value="1"/>
</dbReference>
<protein>
    <submittedName>
        <fullName evidence="3">Nitroreductase family protein</fullName>
    </submittedName>
</protein>
<reference evidence="3 4" key="1">
    <citation type="submission" date="2009-02" db="EMBL/GenBank/DDBJ databases">
        <title>The Genome Sequence of Oxalobacter formigenes OXCC13.</title>
        <authorList>
            <consortium name="The Broad Institute Genome Sequencing Platform"/>
            <person name="Ward D."/>
            <person name="Young S.K."/>
            <person name="Kodira C.D."/>
            <person name="Zeng Q."/>
            <person name="Koehrsen M."/>
            <person name="Alvarado L."/>
            <person name="Berlin A."/>
            <person name="Borenstein D."/>
            <person name="Chen Z."/>
            <person name="Engels R."/>
            <person name="Freedman E."/>
            <person name="Gellesch M."/>
            <person name="Goldberg J."/>
            <person name="Griggs A."/>
            <person name="Gujja S."/>
            <person name="Heiman D."/>
            <person name="Hepburn T."/>
            <person name="Howarth C."/>
            <person name="Jen D."/>
            <person name="Larson L."/>
            <person name="Lewis B."/>
            <person name="Mehta T."/>
            <person name="Park D."/>
            <person name="Pearson M."/>
            <person name="Roberts A."/>
            <person name="Saif S."/>
            <person name="Shea T."/>
            <person name="Shenoy N."/>
            <person name="Sisk P."/>
            <person name="Stolte C."/>
            <person name="Sykes S."/>
            <person name="Walk T."/>
            <person name="White J."/>
            <person name="Yandava C."/>
            <person name="Allison M.J."/>
            <person name="Lander E."/>
            <person name="Nusbaum C."/>
            <person name="Galagan J."/>
            <person name="Birren B."/>
        </authorList>
    </citation>
    <scope>NUCLEOTIDE SEQUENCE [LARGE SCALE GENOMIC DNA]</scope>
    <source>
        <strain evidence="3 4">OXCC13</strain>
    </source>
</reference>
<evidence type="ECO:0000259" key="2">
    <source>
        <dbReference type="Pfam" id="PF00881"/>
    </source>
</evidence>
<feature type="domain" description="Nitroreductase" evidence="2">
    <location>
        <begin position="45"/>
        <end position="204"/>
    </location>
</feature>
<dbReference type="GeneID" id="77135713"/>
<proteinExistence type="predicted"/>
<feature type="chain" id="PRO_5030166957" evidence="1">
    <location>
        <begin position="25"/>
        <end position="205"/>
    </location>
</feature>
<dbReference type="InterPro" id="IPR000415">
    <property type="entry name" value="Nitroreductase-like"/>
</dbReference>
<dbReference type="RefSeq" id="WP_005879736.1">
    <property type="nucleotide sequence ID" value="NZ_CP019430.1"/>
</dbReference>
<dbReference type="InterPro" id="IPR029479">
    <property type="entry name" value="Nitroreductase"/>
</dbReference>
<evidence type="ECO:0000313" key="4">
    <source>
        <dbReference type="Proteomes" id="UP000005089"/>
    </source>
</evidence>
<dbReference type="PANTHER" id="PTHR43745:SF2">
    <property type="entry name" value="NITROREDUCTASE MJ1384-RELATED"/>
    <property type="match status" value="1"/>
</dbReference>
<dbReference type="STRING" id="847.BRW83_1878"/>
<dbReference type="HOGENOM" id="CLU_059362_1_0_4"/>
<dbReference type="InterPro" id="IPR052544">
    <property type="entry name" value="Bacteriocin_Proc_Enz"/>
</dbReference>
<dbReference type="PANTHER" id="PTHR43745">
    <property type="entry name" value="NITROREDUCTASE MJ1384-RELATED"/>
    <property type="match status" value="1"/>
</dbReference>
<organism evidence="3 4">
    <name type="scientific">Oxalobacter formigenes OXCC13</name>
    <dbReference type="NCBI Taxonomy" id="556269"/>
    <lineage>
        <taxon>Bacteria</taxon>
        <taxon>Pseudomonadati</taxon>
        <taxon>Pseudomonadota</taxon>
        <taxon>Betaproteobacteria</taxon>
        <taxon>Burkholderiales</taxon>
        <taxon>Oxalobacteraceae</taxon>
        <taxon>Oxalobacter</taxon>
    </lineage>
</organism>
<dbReference type="Pfam" id="PF00881">
    <property type="entry name" value="Nitroreductase"/>
    <property type="match status" value="1"/>
</dbReference>
<dbReference type="OrthoDB" id="9802775at2"/>
<gene>
    <name evidence="3" type="ORF">OFBG_00377</name>
</gene>
<evidence type="ECO:0000313" key="3">
    <source>
        <dbReference type="EMBL" id="EEO29349.1"/>
    </source>
</evidence>
<name>C3X823_OXAFO</name>
<dbReference type="AlphaFoldDB" id="C3X823"/>
<dbReference type="Gene3D" id="3.40.109.10">
    <property type="entry name" value="NADH Oxidase"/>
    <property type="match status" value="1"/>
</dbReference>
<evidence type="ECO:0000256" key="1">
    <source>
        <dbReference type="SAM" id="SignalP"/>
    </source>
</evidence>
<sequence>MFDNRKRIISALAAMTLISAPAWADVILPAPKTSAGMGVFAALNSRHSAKAGEFPLKDISKQELSNLLWAASGKNRFGKGWTVPFAMGKAPYNTIYVLDNSGVFKYNWKDNRLIEISKQDVREKAGPQPIVGLSPVVLVFVADSGTKPDVAWIASGAMTQNIYLAAESLAIEGRYVISIDEAQLRQALKLKPDEKPLNLMLIGKK</sequence>
<feature type="signal peptide" evidence="1">
    <location>
        <begin position="1"/>
        <end position="24"/>
    </location>
</feature>